<evidence type="ECO:0000256" key="1">
    <source>
        <dbReference type="SAM" id="MobiDB-lite"/>
    </source>
</evidence>
<evidence type="ECO:0000313" key="3">
    <source>
        <dbReference type="Proteomes" id="UP000284706"/>
    </source>
</evidence>
<dbReference type="EMBL" id="NHYE01004177">
    <property type="protein sequence ID" value="PPQ85941.1"/>
    <property type="molecule type" value="Genomic_DNA"/>
</dbReference>
<reference evidence="2 3" key="1">
    <citation type="journal article" date="2018" name="Evol. Lett.">
        <title>Horizontal gene cluster transfer increased hallucinogenic mushroom diversity.</title>
        <authorList>
            <person name="Reynolds H.T."/>
            <person name="Vijayakumar V."/>
            <person name="Gluck-Thaler E."/>
            <person name="Korotkin H.B."/>
            <person name="Matheny P.B."/>
            <person name="Slot J.C."/>
        </authorList>
    </citation>
    <scope>NUCLEOTIDE SEQUENCE [LARGE SCALE GENOMIC DNA]</scope>
    <source>
        <strain evidence="2 3">SRW20</strain>
    </source>
</reference>
<dbReference type="AlphaFoldDB" id="A0A409X5D2"/>
<proteinExistence type="predicted"/>
<feature type="region of interest" description="Disordered" evidence="1">
    <location>
        <begin position="32"/>
        <end position="88"/>
    </location>
</feature>
<name>A0A409X5D2_9AGAR</name>
<evidence type="ECO:0000313" key="2">
    <source>
        <dbReference type="EMBL" id="PPQ85941.1"/>
    </source>
</evidence>
<feature type="compositionally biased region" description="Basic and acidic residues" evidence="1">
    <location>
        <begin position="60"/>
        <end position="79"/>
    </location>
</feature>
<keyword evidence="3" id="KW-1185">Reference proteome</keyword>
<dbReference type="InParanoid" id="A0A409X5D2"/>
<organism evidence="2 3">
    <name type="scientific">Gymnopilus dilepis</name>
    <dbReference type="NCBI Taxonomy" id="231916"/>
    <lineage>
        <taxon>Eukaryota</taxon>
        <taxon>Fungi</taxon>
        <taxon>Dikarya</taxon>
        <taxon>Basidiomycota</taxon>
        <taxon>Agaricomycotina</taxon>
        <taxon>Agaricomycetes</taxon>
        <taxon>Agaricomycetidae</taxon>
        <taxon>Agaricales</taxon>
        <taxon>Agaricineae</taxon>
        <taxon>Hymenogastraceae</taxon>
        <taxon>Gymnopilus</taxon>
    </lineage>
</organism>
<accession>A0A409X5D2</accession>
<protein>
    <submittedName>
        <fullName evidence="2">Uncharacterized protein</fullName>
    </submittedName>
</protein>
<sequence length="88" mass="9975">MYPSAHLHAQLVGMGDQVLLEYRHGMAREKRDLVRPERAGRWGIKKGDGPKNLGRRNKKKVSEEKESSGKITGKEERGPHIGTKNRCK</sequence>
<dbReference type="Proteomes" id="UP000284706">
    <property type="component" value="Unassembled WGS sequence"/>
</dbReference>
<feature type="compositionally biased region" description="Basic and acidic residues" evidence="1">
    <location>
        <begin position="32"/>
        <end position="49"/>
    </location>
</feature>
<comment type="caution">
    <text evidence="2">The sequence shown here is derived from an EMBL/GenBank/DDBJ whole genome shotgun (WGS) entry which is preliminary data.</text>
</comment>
<gene>
    <name evidence="2" type="ORF">CVT26_000105</name>
</gene>